<organism evidence="3 4">
    <name type="scientific">Haloterrigena gelatinilytica</name>
    <dbReference type="NCBI Taxonomy" id="2741724"/>
    <lineage>
        <taxon>Archaea</taxon>
        <taxon>Methanobacteriati</taxon>
        <taxon>Methanobacteriota</taxon>
        <taxon>Stenosarchaea group</taxon>
        <taxon>Halobacteria</taxon>
        <taxon>Halobacteriales</taxon>
        <taxon>Natrialbaceae</taxon>
        <taxon>Haloterrigena</taxon>
    </lineage>
</organism>
<dbReference type="NCBIfam" id="NF041392">
    <property type="entry name" value="XylDh_Gfo6_Halo"/>
    <property type="match status" value="1"/>
</dbReference>
<dbReference type="Pfam" id="PF22725">
    <property type="entry name" value="GFO_IDH_MocA_C3"/>
    <property type="match status" value="1"/>
</dbReference>
<dbReference type="PRINTS" id="PR01775">
    <property type="entry name" value="GLFROXRDTASE"/>
</dbReference>
<dbReference type="PANTHER" id="PTHR43377">
    <property type="entry name" value="BILIVERDIN REDUCTASE A"/>
    <property type="match status" value="1"/>
</dbReference>
<dbReference type="InterPro" id="IPR055170">
    <property type="entry name" value="GFO_IDH_MocA-like_dom"/>
</dbReference>
<accession>A0A8J8KHT6</accession>
<dbReference type="InterPro" id="IPR036291">
    <property type="entry name" value="NAD(P)-bd_dom_sf"/>
</dbReference>
<dbReference type="PANTHER" id="PTHR43377:SF1">
    <property type="entry name" value="BILIVERDIN REDUCTASE A"/>
    <property type="match status" value="1"/>
</dbReference>
<sequence length="357" mass="40016">MIDWIDSYEDRTWQTTDDGTVRYALIGLGWWTIDVALPAIEASDLGEVTVLVSSSTEKASRLAEENDVPEGISYDEFHDGAASEEYDAVYIGTPNAYHLEYAETAAELDKAILCEKPMESTVERAESLVETCESADVPLMIAYRMHTDPAVQRARELIADGFIGEPVSVYGHNSQPLLEMIPDPDQWRLDPDLSGYGTSVMDLGIYSINTTRFLLRRDPVSVQSQMVSNHEAFDDVPDERSSSLFVFEDDVQMISTSSQHAHEDTHLKITGTEGQIDLRPAFHGECSLHLSRGDLSVTIDHESFDAEREMEEEFDYFADRLLGDAEIYPDGRHGLQDMRIIEAVHESAERGEPVDIE</sequence>
<evidence type="ECO:0000313" key="3">
    <source>
        <dbReference type="EMBL" id="NUB93402.1"/>
    </source>
</evidence>
<proteinExistence type="predicted"/>
<dbReference type="Proteomes" id="UP000728647">
    <property type="component" value="Unassembled WGS sequence"/>
</dbReference>
<name>A0A8J8KHT6_9EURY</name>
<dbReference type="RefSeq" id="WP_174703069.1">
    <property type="nucleotide sequence ID" value="NZ_JABURA010000002.1"/>
</dbReference>
<dbReference type="Pfam" id="PF01408">
    <property type="entry name" value="GFO_IDH_MocA"/>
    <property type="match status" value="1"/>
</dbReference>
<dbReference type="SUPFAM" id="SSF55347">
    <property type="entry name" value="Glyceraldehyde-3-phosphate dehydrogenase-like, C-terminal domain"/>
    <property type="match status" value="1"/>
</dbReference>
<dbReference type="Gene3D" id="3.40.50.720">
    <property type="entry name" value="NAD(P)-binding Rossmann-like Domain"/>
    <property type="match status" value="1"/>
</dbReference>
<dbReference type="SUPFAM" id="SSF51735">
    <property type="entry name" value="NAD(P)-binding Rossmann-fold domains"/>
    <property type="match status" value="1"/>
</dbReference>
<dbReference type="InterPro" id="IPR008354">
    <property type="entry name" value="Glc-Fru_OxRdtase_bac"/>
</dbReference>
<dbReference type="Gene3D" id="3.30.360.10">
    <property type="entry name" value="Dihydrodipicolinate Reductase, domain 2"/>
    <property type="match status" value="1"/>
</dbReference>
<dbReference type="AlphaFoldDB" id="A0A8J8KHT6"/>
<comment type="caution">
    <text evidence="3">The sequence shown here is derived from an EMBL/GenBank/DDBJ whole genome shotgun (WGS) entry which is preliminary data.</text>
</comment>
<dbReference type="EMBL" id="JABURA010000002">
    <property type="protein sequence ID" value="NUB93402.1"/>
    <property type="molecule type" value="Genomic_DNA"/>
</dbReference>
<dbReference type="GO" id="GO:0000166">
    <property type="term" value="F:nucleotide binding"/>
    <property type="evidence" value="ECO:0007669"/>
    <property type="project" value="InterPro"/>
</dbReference>
<reference evidence="3" key="1">
    <citation type="submission" date="2020-06" db="EMBL/GenBank/DDBJ databases">
        <title>Haloterrigena sp. nov., an extremely halophilic archaeon isolated from a saline sediment.</title>
        <authorList>
            <person name="Liu B.-B."/>
        </authorList>
    </citation>
    <scope>NUCLEOTIDE SEQUENCE</scope>
    <source>
        <strain evidence="3">SYSU A121-1</strain>
    </source>
</reference>
<dbReference type="InterPro" id="IPR051450">
    <property type="entry name" value="Gfo/Idh/MocA_Oxidoreductases"/>
</dbReference>
<protein>
    <submittedName>
        <fullName evidence="3">Gfo/Idh/MocA family oxidoreductase</fullName>
    </submittedName>
</protein>
<feature type="domain" description="GFO/IDH/MocA-like oxidoreductase" evidence="2">
    <location>
        <begin position="151"/>
        <end position="276"/>
    </location>
</feature>
<dbReference type="InterPro" id="IPR000683">
    <property type="entry name" value="Gfo/Idh/MocA-like_OxRdtase_N"/>
</dbReference>
<evidence type="ECO:0000259" key="1">
    <source>
        <dbReference type="Pfam" id="PF01408"/>
    </source>
</evidence>
<feature type="domain" description="Gfo/Idh/MocA-like oxidoreductase N-terminal" evidence="1">
    <location>
        <begin position="21"/>
        <end position="143"/>
    </location>
</feature>
<dbReference type="OrthoDB" id="195534at2157"/>
<evidence type="ECO:0000313" key="4">
    <source>
        <dbReference type="Proteomes" id="UP000728647"/>
    </source>
</evidence>
<evidence type="ECO:0000259" key="2">
    <source>
        <dbReference type="Pfam" id="PF22725"/>
    </source>
</evidence>
<gene>
    <name evidence="3" type="ORF">HT576_20595</name>
</gene>
<dbReference type="InterPro" id="IPR049838">
    <property type="entry name" value="XacA-like"/>
</dbReference>